<keyword evidence="1" id="KW-0812">Transmembrane</keyword>
<sequence>MEKGEATELNEKKNKCSFNSLMAVVQLVTQMWRCCCALRLQLLCYLFSNTVVVFSTNLVIIYLYVCIRLCFYKLERRIMRVPLRKRERKKEKDKCEGKFKKKNIYI</sequence>
<protein>
    <submittedName>
        <fullName evidence="2">Uncharacterized protein</fullName>
    </submittedName>
</protein>
<name>C9ZPA2_TRYB9</name>
<dbReference type="Proteomes" id="UP000002316">
    <property type="component" value="Chromosome 5"/>
</dbReference>
<dbReference type="AlphaFoldDB" id="C9ZPA2"/>
<gene>
    <name evidence="2" type="ORF">TbgDal_V3680</name>
</gene>
<dbReference type="EMBL" id="FN554968">
    <property type="protein sequence ID" value="CBH11230.1"/>
    <property type="molecule type" value="Genomic_DNA"/>
</dbReference>
<reference evidence="3" key="1">
    <citation type="journal article" date="2010" name="PLoS Negl. Trop. Dis.">
        <title>The genome sequence of Trypanosoma brucei gambiense, causative agent of chronic human african trypanosomiasis.</title>
        <authorList>
            <person name="Jackson A.P."/>
            <person name="Sanders M."/>
            <person name="Berry A."/>
            <person name="McQuillan J."/>
            <person name="Aslett M.A."/>
            <person name="Quail M.A."/>
            <person name="Chukualim B."/>
            <person name="Capewell P."/>
            <person name="MacLeod A."/>
            <person name="Melville S.E."/>
            <person name="Gibson W."/>
            <person name="Barry J.D."/>
            <person name="Berriman M."/>
            <person name="Hertz-Fowler C."/>
        </authorList>
    </citation>
    <scope>NUCLEOTIDE SEQUENCE [LARGE SCALE GENOMIC DNA]</scope>
    <source>
        <strain evidence="3">MHOM/CI/86/DAL972</strain>
    </source>
</reference>
<dbReference type="GeneID" id="23861368"/>
<feature type="transmembrane region" description="Helical" evidence="1">
    <location>
        <begin position="46"/>
        <end position="71"/>
    </location>
</feature>
<dbReference type="KEGG" id="tbg:TbgDal_V3680"/>
<accession>C9ZPA2</accession>
<keyword evidence="1" id="KW-0472">Membrane</keyword>
<proteinExistence type="predicted"/>
<dbReference type="RefSeq" id="XP_011773517.1">
    <property type="nucleotide sequence ID" value="XM_011775215.1"/>
</dbReference>
<keyword evidence="1" id="KW-1133">Transmembrane helix</keyword>
<evidence type="ECO:0000313" key="3">
    <source>
        <dbReference type="Proteomes" id="UP000002316"/>
    </source>
</evidence>
<evidence type="ECO:0000256" key="1">
    <source>
        <dbReference type="SAM" id="Phobius"/>
    </source>
</evidence>
<evidence type="ECO:0000313" key="2">
    <source>
        <dbReference type="EMBL" id="CBH11230.1"/>
    </source>
</evidence>
<organism evidence="2 3">
    <name type="scientific">Trypanosoma brucei gambiense (strain MHOM/CI/86/DAL972)</name>
    <dbReference type="NCBI Taxonomy" id="679716"/>
    <lineage>
        <taxon>Eukaryota</taxon>
        <taxon>Discoba</taxon>
        <taxon>Euglenozoa</taxon>
        <taxon>Kinetoplastea</taxon>
        <taxon>Metakinetoplastina</taxon>
        <taxon>Trypanosomatida</taxon>
        <taxon>Trypanosomatidae</taxon>
        <taxon>Trypanosoma</taxon>
    </lineage>
</organism>